<keyword evidence="4" id="KW-1003">Cell membrane</keyword>
<evidence type="ECO:0000256" key="5">
    <source>
        <dbReference type="ARBA" id="ARBA00022692"/>
    </source>
</evidence>
<keyword evidence="3" id="KW-0813">Transport</keyword>
<dbReference type="EMBL" id="CP117683">
    <property type="protein sequence ID" value="WDC91618.1"/>
    <property type="molecule type" value="Genomic_DNA"/>
</dbReference>
<dbReference type="PANTHER" id="PTHR21716">
    <property type="entry name" value="TRANSMEMBRANE PROTEIN"/>
    <property type="match status" value="1"/>
</dbReference>
<dbReference type="Proteomes" id="UP000825100">
    <property type="component" value="Chromosome"/>
</dbReference>
<gene>
    <name evidence="9" type="ORF">DT351_02970</name>
    <name evidence="10" type="ORF">LTWDN19_16970</name>
    <name evidence="11" type="ORF">PSR33_05335</name>
</gene>
<feature type="transmembrane region" description="Helical" evidence="8">
    <location>
        <begin position="163"/>
        <end position="185"/>
    </location>
</feature>
<reference evidence="10 13" key="2">
    <citation type="submission" date="2021-05" db="EMBL/GenBank/DDBJ databases">
        <title>Complete Genome Sequence of Latilactobacillus sp. Strain WDN19, a High D-Aspartate-producing Lactic Acid Bacterium Isolated from a Japanese Pickle.</title>
        <authorList>
            <person name="Kajitani K."/>
            <person name="Takahashi S."/>
        </authorList>
    </citation>
    <scope>NUCLEOTIDE SEQUENCE [LARGE SCALE GENOMIC DNA]</scope>
    <source>
        <strain evidence="10 13">WDN19</strain>
    </source>
</reference>
<accession>A0A0B2XCR9</accession>
<dbReference type="EMBL" id="AP024685">
    <property type="protein sequence ID" value="BCX31130.1"/>
    <property type="molecule type" value="Genomic_DNA"/>
</dbReference>
<evidence type="ECO:0000313" key="13">
    <source>
        <dbReference type="Proteomes" id="UP000825100"/>
    </source>
</evidence>
<dbReference type="Pfam" id="PF01594">
    <property type="entry name" value="AI-2E_transport"/>
    <property type="match status" value="1"/>
</dbReference>
<evidence type="ECO:0000313" key="9">
    <source>
        <dbReference type="EMBL" id="AXN35378.1"/>
    </source>
</evidence>
<evidence type="ECO:0000256" key="6">
    <source>
        <dbReference type="ARBA" id="ARBA00022989"/>
    </source>
</evidence>
<comment type="similarity">
    <text evidence="2">Belongs to the autoinducer-2 exporter (AI-2E) (TC 2.A.86) family.</text>
</comment>
<dbReference type="AlphaFoldDB" id="A0A0B2XCR9"/>
<dbReference type="EMBL" id="CP031003">
    <property type="protein sequence ID" value="AXN35378.1"/>
    <property type="molecule type" value="Genomic_DNA"/>
</dbReference>
<evidence type="ECO:0000256" key="1">
    <source>
        <dbReference type="ARBA" id="ARBA00004651"/>
    </source>
</evidence>
<keyword evidence="6 8" id="KW-1133">Transmembrane helix</keyword>
<feature type="transmembrane region" description="Helical" evidence="8">
    <location>
        <begin position="318"/>
        <end position="344"/>
    </location>
</feature>
<dbReference type="Proteomes" id="UP001215533">
    <property type="component" value="Chromosome"/>
</dbReference>
<keyword evidence="7 8" id="KW-0472">Membrane</keyword>
<evidence type="ECO:0000313" key="12">
    <source>
        <dbReference type="Proteomes" id="UP000257607"/>
    </source>
</evidence>
<dbReference type="GO" id="GO:0055085">
    <property type="term" value="P:transmembrane transport"/>
    <property type="evidence" value="ECO:0007669"/>
    <property type="project" value="TreeGrafter"/>
</dbReference>
<feature type="transmembrane region" description="Helical" evidence="8">
    <location>
        <begin position="220"/>
        <end position="243"/>
    </location>
</feature>
<protein>
    <submittedName>
        <fullName evidence="9">AI-2E family transporter</fullName>
    </submittedName>
</protein>
<dbReference type="PANTHER" id="PTHR21716:SF53">
    <property type="entry name" value="PERMEASE PERM-RELATED"/>
    <property type="match status" value="1"/>
</dbReference>
<evidence type="ECO:0000256" key="8">
    <source>
        <dbReference type="SAM" id="Phobius"/>
    </source>
</evidence>
<dbReference type="Proteomes" id="UP000257607">
    <property type="component" value="Chromosome"/>
</dbReference>
<reference evidence="9 12" key="1">
    <citation type="submission" date="2018-07" db="EMBL/GenBank/DDBJ databases">
        <title>Lactobacillus curvatus genome sequence.</title>
        <authorList>
            <person name="Prechtl R."/>
        </authorList>
    </citation>
    <scope>NUCLEOTIDE SEQUENCE [LARGE SCALE GENOMIC DNA]</scope>
    <source>
        <strain evidence="9 12">TMW 1.1928</strain>
    </source>
</reference>
<dbReference type="STRING" id="28038.BCY75_04840"/>
<evidence type="ECO:0000313" key="11">
    <source>
        <dbReference type="EMBL" id="WDC91618.1"/>
    </source>
</evidence>
<organism evidence="9 12">
    <name type="scientific">Latilactobacillus curvatus</name>
    <name type="common">Lactobacillus curvatus</name>
    <dbReference type="NCBI Taxonomy" id="28038"/>
    <lineage>
        <taxon>Bacteria</taxon>
        <taxon>Bacillati</taxon>
        <taxon>Bacillota</taxon>
        <taxon>Bacilli</taxon>
        <taxon>Lactobacillales</taxon>
        <taxon>Lactobacillaceae</taxon>
        <taxon>Latilactobacillus</taxon>
    </lineage>
</organism>
<evidence type="ECO:0000256" key="3">
    <source>
        <dbReference type="ARBA" id="ARBA00022448"/>
    </source>
</evidence>
<feature type="transmembrane region" description="Helical" evidence="8">
    <location>
        <begin position="275"/>
        <end position="298"/>
    </location>
</feature>
<keyword evidence="5 8" id="KW-0812">Transmembrane</keyword>
<proteinExistence type="inferred from homology"/>
<dbReference type="InterPro" id="IPR002549">
    <property type="entry name" value="AI-2E-like"/>
</dbReference>
<comment type="subcellular location">
    <subcellularLocation>
        <location evidence="1">Cell membrane</location>
        <topology evidence="1">Multi-pass membrane protein</topology>
    </subcellularLocation>
</comment>
<feature type="transmembrane region" description="Helical" evidence="8">
    <location>
        <begin position="12"/>
        <end position="34"/>
    </location>
</feature>
<sequence>MFDRLRQSKLLFWSIELLILAVLIFVCTKISFLFDPIGTFISTLFGPIIGAGLLFYLFNPLINLLGKLKISRNWAITIIFIVFFGGLIFIVATVIPNLIKQITQLVTNLPDFAHRLQKVADDLSSNPRLKNIDFNKYVNQLDLKPSKIAEKVMKSFTSSFGSMIGAITSVTVSVFTIPIMLFYMLKDGHRLVPNIQKMLPDRYNDQVADLLRKMGATISAYIGGQALECLFVGVFTFIGYLIIGMPYAYLLGFIAGVSNVIPYLGPYIGIAPALIISLSISIPKTIMVIVVVIVVQQIDGNLIYPNVIGRSLDIHPLTIIIILLVAGNIYGILGMILAIPFYAVTKTVITYLYDIQALRTKAKKGTDL</sequence>
<feature type="transmembrane region" description="Helical" evidence="8">
    <location>
        <begin position="40"/>
        <end position="62"/>
    </location>
</feature>
<feature type="transmembrane region" description="Helical" evidence="8">
    <location>
        <begin position="249"/>
        <end position="268"/>
    </location>
</feature>
<keyword evidence="13" id="KW-1185">Reference proteome</keyword>
<evidence type="ECO:0000256" key="7">
    <source>
        <dbReference type="ARBA" id="ARBA00023136"/>
    </source>
</evidence>
<evidence type="ECO:0000256" key="4">
    <source>
        <dbReference type="ARBA" id="ARBA00022475"/>
    </source>
</evidence>
<feature type="transmembrane region" description="Helical" evidence="8">
    <location>
        <begin position="74"/>
        <end position="99"/>
    </location>
</feature>
<evidence type="ECO:0000256" key="2">
    <source>
        <dbReference type="ARBA" id="ARBA00009773"/>
    </source>
</evidence>
<reference evidence="11" key="3">
    <citation type="submission" date="2023-02" db="EMBL/GenBank/DDBJ databases">
        <title>Complete genome sequence of Lactobacillus curvatus CACC879 isolated from Pig feces.</title>
        <authorList>
            <person name="Park S."/>
            <person name="Park M.A."/>
            <person name="Kim D.-H."/>
            <person name="Kim Y."/>
        </authorList>
    </citation>
    <scope>NUCLEOTIDE SEQUENCE</scope>
    <source>
        <strain evidence="11">CACC879</strain>
    </source>
</reference>
<dbReference type="GO" id="GO:0005886">
    <property type="term" value="C:plasma membrane"/>
    <property type="evidence" value="ECO:0007669"/>
    <property type="project" value="UniProtKB-SubCell"/>
</dbReference>
<dbReference type="RefSeq" id="WP_004265766.1">
    <property type="nucleotide sequence ID" value="NZ_AP024685.1"/>
</dbReference>
<evidence type="ECO:0000313" key="10">
    <source>
        <dbReference type="EMBL" id="BCX31130.1"/>
    </source>
</evidence>
<name>A0A0B2XCR9_LATCU</name>